<keyword evidence="3" id="KW-1185">Reference proteome</keyword>
<protein>
    <submittedName>
        <fullName evidence="2">Uncharacterized protein</fullName>
    </submittedName>
</protein>
<gene>
    <name evidence="2" type="ORF">NSK11_contig00061-0001</name>
</gene>
<proteinExistence type="predicted"/>
<dbReference type="Proteomes" id="UP000037179">
    <property type="component" value="Unassembled WGS sequence"/>
</dbReference>
<evidence type="ECO:0000256" key="1">
    <source>
        <dbReference type="SAM" id="Phobius"/>
    </source>
</evidence>
<dbReference type="AlphaFoldDB" id="A0ABC9YW99"/>
<reference evidence="2 3" key="2">
    <citation type="journal article" date="2016" name="Genome Announc.">
        <title>Draft Genome Sequence of Erythromycin- and Oxytetracycline-Sensitive Nocardia seriolae Strain U-1 (NBRC 110359).</title>
        <authorList>
            <person name="Imajoh M."/>
            <person name="Sukeda M."/>
            <person name="Shimizu M."/>
            <person name="Yamane J."/>
            <person name="Ohnishi K."/>
            <person name="Oshima S."/>
        </authorList>
    </citation>
    <scope>NUCLEOTIDE SEQUENCE [LARGE SCALE GENOMIC DNA]</scope>
    <source>
        <strain evidence="2 3">U-1</strain>
    </source>
</reference>
<evidence type="ECO:0000313" key="2">
    <source>
        <dbReference type="EMBL" id="GAP29649.1"/>
    </source>
</evidence>
<reference evidence="3" key="1">
    <citation type="submission" date="2015-07" db="EMBL/GenBank/DDBJ databases">
        <title>Nocardia seriolae U-1 whole genome shotgun sequence.</title>
        <authorList>
            <person name="Imajoh M."/>
            <person name="Fukumoto Y."/>
            <person name="Sukeda M."/>
            <person name="Yamane J."/>
            <person name="Yamasaki K."/>
            <person name="Shimizu M."/>
            <person name="Ohnishi K."/>
            <person name="Oshima S."/>
        </authorList>
    </citation>
    <scope>NUCLEOTIDE SEQUENCE [LARGE SCALE GENOMIC DNA]</scope>
    <source>
        <strain evidence="3">U-1</strain>
    </source>
</reference>
<feature type="transmembrane region" description="Helical" evidence="1">
    <location>
        <begin position="47"/>
        <end position="68"/>
    </location>
</feature>
<keyword evidence="1" id="KW-1133">Transmembrane helix</keyword>
<sequence>MGFPVPPTPGFDWSSAFFGPLSGPPLGTVLMGDDGTILVTVRRQNWAVAWISGGLVILLAIGLAFLIAHAKFHEPKPIPPAPVANCQPFCSAVP</sequence>
<accession>A0ABC9YW99</accession>
<keyword evidence="1" id="KW-0472">Membrane</keyword>
<dbReference type="EMBL" id="BBYQ01000061">
    <property type="protein sequence ID" value="GAP29649.1"/>
    <property type="molecule type" value="Genomic_DNA"/>
</dbReference>
<name>A0ABC9YW99_9NOCA</name>
<organism evidence="2 3">
    <name type="scientific">Nocardia seriolae</name>
    <dbReference type="NCBI Taxonomy" id="37332"/>
    <lineage>
        <taxon>Bacteria</taxon>
        <taxon>Bacillati</taxon>
        <taxon>Actinomycetota</taxon>
        <taxon>Actinomycetes</taxon>
        <taxon>Mycobacteriales</taxon>
        <taxon>Nocardiaceae</taxon>
        <taxon>Nocardia</taxon>
    </lineage>
</organism>
<evidence type="ECO:0000313" key="3">
    <source>
        <dbReference type="Proteomes" id="UP000037179"/>
    </source>
</evidence>
<keyword evidence="1" id="KW-0812">Transmembrane</keyword>
<comment type="caution">
    <text evidence="2">The sequence shown here is derived from an EMBL/GenBank/DDBJ whole genome shotgun (WGS) entry which is preliminary data.</text>
</comment>